<evidence type="ECO:0000256" key="1">
    <source>
        <dbReference type="ARBA" id="ARBA00010088"/>
    </source>
</evidence>
<feature type="domain" description="Peptidase S33 tripeptidyl aminopeptidase-like C-terminal" evidence="6">
    <location>
        <begin position="431"/>
        <end position="534"/>
    </location>
</feature>
<dbReference type="GO" id="GO:0016787">
    <property type="term" value="F:hydrolase activity"/>
    <property type="evidence" value="ECO:0007669"/>
    <property type="project" value="UniProtKB-KW"/>
</dbReference>
<keyword evidence="3" id="KW-0378">Hydrolase</keyword>
<keyword evidence="8" id="KW-1185">Reference proteome</keyword>
<accession>A0A2M8M6B7</accession>
<evidence type="ECO:0000313" key="8">
    <source>
        <dbReference type="Proteomes" id="UP000230407"/>
    </source>
</evidence>
<evidence type="ECO:0000259" key="6">
    <source>
        <dbReference type="Pfam" id="PF08386"/>
    </source>
</evidence>
<evidence type="ECO:0000313" key="7">
    <source>
        <dbReference type="EMBL" id="PJE99763.1"/>
    </source>
</evidence>
<evidence type="ECO:0000256" key="3">
    <source>
        <dbReference type="ARBA" id="ARBA00022801"/>
    </source>
</evidence>
<dbReference type="PANTHER" id="PTHR43248:SF29">
    <property type="entry name" value="TRIPEPTIDYL AMINOPEPTIDASE"/>
    <property type="match status" value="1"/>
</dbReference>
<dbReference type="AlphaFoldDB" id="A0A2M8M6B7"/>
<dbReference type="RefSeq" id="WP_100200802.1">
    <property type="nucleotide sequence ID" value="NZ_PGGW01000011.1"/>
</dbReference>
<dbReference type="SUPFAM" id="SSF53474">
    <property type="entry name" value="alpha/beta-Hydrolases"/>
    <property type="match status" value="1"/>
</dbReference>
<keyword evidence="2 5" id="KW-0732">Signal</keyword>
<comment type="similarity">
    <text evidence="1">Belongs to the peptidase S33 family.</text>
</comment>
<evidence type="ECO:0000256" key="2">
    <source>
        <dbReference type="ARBA" id="ARBA00022729"/>
    </source>
</evidence>
<proteinExistence type="inferred from homology"/>
<feature type="region of interest" description="Disordered" evidence="4">
    <location>
        <begin position="42"/>
        <end position="81"/>
    </location>
</feature>
<comment type="caution">
    <text evidence="7">The sequence shown here is derived from an EMBL/GenBank/DDBJ whole genome shotgun (WGS) entry which is preliminary data.</text>
</comment>
<organism evidence="7 8">
    <name type="scientific">Streptomyces carminius</name>
    <dbReference type="NCBI Taxonomy" id="2665496"/>
    <lineage>
        <taxon>Bacteria</taxon>
        <taxon>Bacillati</taxon>
        <taxon>Actinomycetota</taxon>
        <taxon>Actinomycetes</taxon>
        <taxon>Kitasatosporales</taxon>
        <taxon>Streptomycetaceae</taxon>
        <taxon>Streptomyces</taxon>
    </lineage>
</organism>
<dbReference type="Proteomes" id="UP000230407">
    <property type="component" value="Unassembled WGS sequence"/>
</dbReference>
<protein>
    <submittedName>
        <fullName evidence="7">Peptidase</fullName>
    </submittedName>
</protein>
<sequence>MSSHHHSSRTRGTTVLTPLAVLAVLTAATVTACDPGADAGGATARPAMSGVPTALAEQRPDWSACPAPSIAQGGGDKPENLPDGTKWECGTLKAPLDYADPDGETIDIALIRAKAAPDSGDKHLGSLVFNFGGPGGSGVSTLPLLAADDYLKLHKRYDLVSFDPRGVGNSAGVTCLDRKATDAWLASDSTPDDAAEEKARTLGVRAYARSCEKNSGAVLDHVGTRQAARDLDLLRHVLGEERLNYFGISYGTQLGGVYAHLFPENTGRMVFDAVVDPTEDYLAAVRGQTKGFQGALRSFLEDCAKQDECFFEGEDPARGEKEIIALLRSLDGKPLSTEFGRTLTQSLAFDGLAAALYSEEGWILLGMALAEAEKGNGTTLLVLADAFSERIDDSGYANINAANTAVNCADHQDRFTAEDVRRHLPELREASPVFGDWMAWGLLQCTGWPVAGHASDAEVAADGANPILVIGNTGDPATPYEGARRMADELGGGVGVHLTVEGEGHGTYGVNDCLTALVDTYLLDGTVPENDTVCS</sequence>
<feature type="signal peptide" evidence="5">
    <location>
        <begin position="1"/>
        <end position="32"/>
    </location>
</feature>
<feature type="chain" id="PRO_5014604878" evidence="5">
    <location>
        <begin position="33"/>
        <end position="535"/>
    </location>
</feature>
<dbReference type="Gene3D" id="3.40.50.1820">
    <property type="entry name" value="alpha/beta hydrolase"/>
    <property type="match status" value="1"/>
</dbReference>
<dbReference type="InterPro" id="IPR051601">
    <property type="entry name" value="Serine_prot/Carboxylest_S33"/>
</dbReference>
<name>A0A2M8M6B7_9ACTN</name>
<dbReference type="InterPro" id="IPR013595">
    <property type="entry name" value="Pept_S33_TAP-like_C"/>
</dbReference>
<dbReference type="PANTHER" id="PTHR43248">
    <property type="entry name" value="2-SUCCINYL-6-HYDROXY-2,4-CYCLOHEXADIENE-1-CARBOXYLATE SYNTHASE"/>
    <property type="match status" value="1"/>
</dbReference>
<reference evidence="7 8" key="1">
    <citation type="submission" date="2017-11" db="EMBL/GenBank/DDBJ databases">
        <title>Streptomyces carmine sp. nov., a novel actinomycete isolated from Sophora alopecuroides in Xinjiang, China.</title>
        <authorList>
            <person name="Wang Y."/>
            <person name="Luo X."/>
            <person name="Wan C."/>
            <person name="Zhang L."/>
        </authorList>
    </citation>
    <scope>NUCLEOTIDE SEQUENCE [LARGE SCALE GENOMIC DNA]</scope>
    <source>
        <strain evidence="7 8">TRM SA0054</strain>
    </source>
</reference>
<dbReference type="EMBL" id="PGGW01000011">
    <property type="protein sequence ID" value="PJE99763.1"/>
    <property type="molecule type" value="Genomic_DNA"/>
</dbReference>
<gene>
    <name evidence="7" type="ORF">CUT44_02940</name>
</gene>
<dbReference type="InterPro" id="IPR029058">
    <property type="entry name" value="AB_hydrolase_fold"/>
</dbReference>
<evidence type="ECO:0000256" key="4">
    <source>
        <dbReference type="SAM" id="MobiDB-lite"/>
    </source>
</evidence>
<dbReference type="Pfam" id="PF08386">
    <property type="entry name" value="Abhydrolase_4"/>
    <property type="match status" value="1"/>
</dbReference>
<evidence type="ECO:0000256" key="5">
    <source>
        <dbReference type="SAM" id="SignalP"/>
    </source>
</evidence>